<dbReference type="InterPro" id="IPR051906">
    <property type="entry name" value="TolC-like"/>
</dbReference>
<proteinExistence type="inferred from homology"/>
<dbReference type="GO" id="GO:0009279">
    <property type="term" value="C:cell outer membrane"/>
    <property type="evidence" value="ECO:0007669"/>
    <property type="project" value="UniProtKB-SubCell"/>
</dbReference>
<organism evidence="10 11">
    <name type="scientific">Adhaeribacter aerolatus</name>
    <dbReference type="NCBI Taxonomy" id="670289"/>
    <lineage>
        <taxon>Bacteria</taxon>
        <taxon>Pseudomonadati</taxon>
        <taxon>Bacteroidota</taxon>
        <taxon>Cytophagia</taxon>
        <taxon>Cytophagales</taxon>
        <taxon>Hymenobacteraceae</taxon>
        <taxon>Adhaeribacter</taxon>
    </lineage>
</organism>
<evidence type="ECO:0000256" key="3">
    <source>
        <dbReference type="ARBA" id="ARBA00022448"/>
    </source>
</evidence>
<comment type="subcellular location">
    <subcellularLocation>
        <location evidence="1">Cell outer membrane</location>
    </subcellularLocation>
</comment>
<sequence>MNFNILIVSFLLMVSATVGFAQEPAGRKLTIDELFSLAEQNSPQLQISRSGIEIADERKMLANTQKRPNLSASASASYIGNATILNTNLSELKQVEMPHFGNSFSVQASQVIFKGGAINNSIEKAGLDQQVAQLNFNQKRAEIKLLLVARYTDLYRLSKQEAVYKKHIASANLRLKNINNMYKQGMVTRNDLIRSELQITNLEMALQEVTNNLNITNQQLRVIIGLPAGTTILPDSNFLKATPNRVEYQDYLNLAQTNFPGLKASQVYSEIARKNLQIAKAERMPALSLQAGNSLARPIVTASPALDLYSRGWNAGVGVTYNISSLYNAKHSIGAANAQLSQQEQTLALQRQNLETDVSTAFIKHNEARQRSESFKKGVQLANENYRIVAKKYTSQLALITDMLDATNAKLDAELQLTNADANIIYTFYQLQYLAGNL</sequence>
<evidence type="ECO:0000256" key="8">
    <source>
        <dbReference type="SAM" id="Coils"/>
    </source>
</evidence>
<dbReference type="OrthoDB" id="916581at2"/>
<dbReference type="PANTHER" id="PTHR30026:SF23">
    <property type="entry name" value="TO APRF-PUTATIVE OUTER MEMBRANE EFFLUX PROTEIN OR SECRETED ALKALINE PHOSPHATASE-RELATED"/>
    <property type="match status" value="1"/>
</dbReference>
<keyword evidence="6" id="KW-0472">Membrane</keyword>
<evidence type="ECO:0000256" key="7">
    <source>
        <dbReference type="ARBA" id="ARBA00023237"/>
    </source>
</evidence>
<dbReference type="GO" id="GO:1990281">
    <property type="term" value="C:efflux pump complex"/>
    <property type="evidence" value="ECO:0007669"/>
    <property type="project" value="TreeGrafter"/>
</dbReference>
<name>A0A512AW88_9BACT</name>
<keyword evidence="7" id="KW-0998">Cell outer membrane</keyword>
<dbReference type="EMBL" id="BJYS01000009">
    <property type="protein sequence ID" value="GEO03986.1"/>
    <property type="molecule type" value="Genomic_DNA"/>
</dbReference>
<dbReference type="SUPFAM" id="SSF56954">
    <property type="entry name" value="Outer membrane efflux proteins (OEP)"/>
    <property type="match status" value="1"/>
</dbReference>
<keyword evidence="5" id="KW-0812">Transmembrane</keyword>
<comment type="similarity">
    <text evidence="2">Belongs to the outer membrane factor (OMF) (TC 1.B.17) family.</text>
</comment>
<keyword evidence="11" id="KW-1185">Reference proteome</keyword>
<dbReference type="RefSeq" id="WP_146896960.1">
    <property type="nucleotide sequence ID" value="NZ_BJYS01000009.1"/>
</dbReference>
<evidence type="ECO:0000313" key="10">
    <source>
        <dbReference type="EMBL" id="GEO03986.1"/>
    </source>
</evidence>
<feature type="chain" id="PRO_5022067111" evidence="9">
    <location>
        <begin position="22"/>
        <end position="438"/>
    </location>
</feature>
<evidence type="ECO:0000256" key="4">
    <source>
        <dbReference type="ARBA" id="ARBA00022452"/>
    </source>
</evidence>
<evidence type="ECO:0000256" key="5">
    <source>
        <dbReference type="ARBA" id="ARBA00022692"/>
    </source>
</evidence>
<evidence type="ECO:0000256" key="1">
    <source>
        <dbReference type="ARBA" id="ARBA00004442"/>
    </source>
</evidence>
<dbReference type="PANTHER" id="PTHR30026">
    <property type="entry name" value="OUTER MEMBRANE PROTEIN TOLC"/>
    <property type="match status" value="1"/>
</dbReference>
<keyword evidence="4" id="KW-1134">Transmembrane beta strand</keyword>
<keyword evidence="9" id="KW-0732">Signal</keyword>
<protein>
    <submittedName>
        <fullName evidence="10">Transporter</fullName>
    </submittedName>
</protein>
<feature type="coiled-coil region" evidence="8">
    <location>
        <begin position="192"/>
        <end position="219"/>
    </location>
</feature>
<dbReference type="GO" id="GO:0015562">
    <property type="term" value="F:efflux transmembrane transporter activity"/>
    <property type="evidence" value="ECO:0007669"/>
    <property type="project" value="InterPro"/>
</dbReference>
<keyword evidence="8" id="KW-0175">Coiled coil</keyword>
<dbReference type="AlphaFoldDB" id="A0A512AW88"/>
<evidence type="ECO:0000313" key="11">
    <source>
        <dbReference type="Proteomes" id="UP000321532"/>
    </source>
</evidence>
<evidence type="ECO:0000256" key="2">
    <source>
        <dbReference type="ARBA" id="ARBA00007613"/>
    </source>
</evidence>
<dbReference type="GO" id="GO:0015288">
    <property type="term" value="F:porin activity"/>
    <property type="evidence" value="ECO:0007669"/>
    <property type="project" value="TreeGrafter"/>
</dbReference>
<dbReference type="InterPro" id="IPR003423">
    <property type="entry name" value="OMP_efflux"/>
</dbReference>
<feature type="signal peptide" evidence="9">
    <location>
        <begin position="1"/>
        <end position="21"/>
    </location>
</feature>
<dbReference type="Pfam" id="PF02321">
    <property type="entry name" value="OEP"/>
    <property type="match status" value="2"/>
</dbReference>
<reference evidence="10 11" key="1">
    <citation type="submission" date="2019-07" db="EMBL/GenBank/DDBJ databases">
        <title>Whole genome shotgun sequence of Adhaeribacter aerolatus NBRC 106133.</title>
        <authorList>
            <person name="Hosoyama A."/>
            <person name="Uohara A."/>
            <person name="Ohji S."/>
            <person name="Ichikawa N."/>
        </authorList>
    </citation>
    <scope>NUCLEOTIDE SEQUENCE [LARGE SCALE GENOMIC DNA]</scope>
    <source>
        <strain evidence="10 11">NBRC 106133</strain>
    </source>
</reference>
<evidence type="ECO:0000256" key="6">
    <source>
        <dbReference type="ARBA" id="ARBA00023136"/>
    </source>
</evidence>
<accession>A0A512AW88</accession>
<evidence type="ECO:0000256" key="9">
    <source>
        <dbReference type="SAM" id="SignalP"/>
    </source>
</evidence>
<keyword evidence="3" id="KW-0813">Transport</keyword>
<comment type="caution">
    <text evidence="10">The sequence shown here is derived from an EMBL/GenBank/DDBJ whole genome shotgun (WGS) entry which is preliminary data.</text>
</comment>
<dbReference type="Gene3D" id="1.20.1600.10">
    <property type="entry name" value="Outer membrane efflux proteins (OEP)"/>
    <property type="match status" value="1"/>
</dbReference>
<dbReference type="Proteomes" id="UP000321532">
    <property type="component" value="Unassembled WGS sequence"/>
</dbReference>
<gene>
    <name evidence="10" type="ORF">AAE02nite_16500</name>
</gene>